<evidence type="ECO:0000313" key="4">
    <source>
        <dbReference type="Proteomes" id="UP000076660"/>
    </source>
</evidence>
<dbReference type="InterPro" id="IPR038637">
    <property type="entry name" value="NPCBM_sf"/>
</dbReference>
<dbReference type="Proteomes" id="UP000076660">
    <property type="component" value="Unassembled WGS sequence"/>
</dbReference>
<feature type="domain" description="SEFIR" evidence="2">
    <location>
        <begin position="17"/>
        <end position="157"/>
    </location>
</feature>
<dbReference type="Pfam" id="PF08305">
    <property type="entry name" value="NPCBM"/>
    <property type="match status" value="1"/>
</dbReference>
<feature type="region of interest" description="Disordered" evidence="1">
    <location>
        <begin position="172"/>
        <end position="191"/>
    </location>
</feature>
<dbReference type="SUPFAM" id="SSF52200">
    <property type="entry name" value="Toll/Interleukin receptor TIR domain"/>
    <property type="match status" value="1"/>
</dbReference>
<proteinExistence type="predicted"/>
<organism evidence="3 4">
    <name type="scientific">Amycolatopsis keratiniphila subsp. keratiniphila</name>
    <dbReference type="NCBI Taxonomy" id="227715"/>
    <lineage>
        <taxon>Bacteria</taxon>
        <taxon>Bacillati</taxon>
        <taxon>Actinomycetota</taxon>
        <taxon>Actinomycetes</taxon>
        <taxon>Pseudonocardiales</taxon>
        <taxon>Pseudonocardiaceae</taxon>
        <taxon>Amycolatopsis</taxon>
        <taxon>Amycolatopsis japonica group</taxon>
    </lineage>
</organism>
<dbReference type="EMBL" id="LQMT02000034">
    <property type="protein sequence ID" value="ONF63682.1"/>
    <property type="molecule type" value="Genomic_DNA"/>
</dbReference>
<dbReference type="InterPro" id="IPR013568">
    <property type="entry name" value="SEFIR_dom"/>
</dbReference>
<name>A0A1W2LLB0_9PSEU</name>
<evidence type="ECO:0000256" key="1">
    <source>
        <dbReference type="SAM" id="MobiDB-lite"/>
    </source>
</evidence>
<protein>
    <recommendedName>
        <fullName evidence="2">SEFIR domain-containing protein</fullName>
    </recommendedName>
</protein>
<evidence type="ECO:0000259" key="2">
    <source>
        <dbReference type="PROSITE" id="PS51534"/>
    </source>
</evidence>
<dbReference type="InterPro" id="IPR035897">
    <property type="entry name" value="Toll_tir_struct_dom_sf"/>
</dbReference>
<evidence type="ECO:0000313" key="3">
    <source>
        <dbReference type="EMBL" id="ONF63682.1"/>
    </source>
</evidence>
<dbReference type="SUPFAM" id="SSF49785">
    <property type="entry name" value="Galactose-binding domain-like"/>
    <property type="match status" value="1"/>
</dbReference>
<accession>A0A1W2LLB0</accession>
<sequence length="322" mass="35907">MPGNLHATGVSMADNEPPQVFVTYAHDSPEHKERVRRFADFLHGRIGLEVHLDQWDDGERRDWSLWALKHLDTANFVVVIASPDYKRRAEGNAAFDEGRGSQFEAARIRDRLTRDLGGELKRILPVVFPQQSVDDIPNFLNPHSTTRYPVDVFTEEGVEDLLAAITGRARHQRPERGQWRGGATSTASPGKTSLATGLEWRACSDGIRTEGARINDVHYADSIVLRAAERLAFVEVDLGMAYRRLTSVAGVLDDAVEPFQVGHFRVLLDGRPSPEVKVALGRPAKIDVGVTGVLRLRLEFHRPGTTESKWLPELAWGDPVLE</sequence>
<dbReference type="Gene3D" id="3.40.50.11530">
    <property type="match status" value="1"/>
</dbReference>
<gene>
    <name evidence="3" type="ORF">AVR91_0232695</name>
</gene>
<comment type="caution">
    <text evidence="3">The sequence shown here is derived from an EMBL/GenBank/DDBJ whole genome shotgun (WGS) entry which is preliminary data.</text>
</comment>
<dbReference type="AlphaFoldDB" id="A0A1W2LLB0"/>
<dbReference type="InterPro" id="IPR008979">
    <property type="entry name" value="Galactose-bd-like_sf"/>
</dbReference>
<dbReference type="PROSITE" id="PS51534">
    <property type="entry name" value="SEFIR"/>
    <property type="match status" value="1"/>
</dbReference>
<dbReference type="Pfam" id="PF08357">
    <property type="entry name" value="SEFIR"/>
    <property type="match status" value="1"/>
</dbReference>
<dbReference type="InterPro" id="IPR013222">
    <property type="entry name" value="Glyco_hyd_98_carb-bd"/>
</dbReference>
<dbReference type="Gene3D" id="2.60.120.1060">
    <property type="entry name" value="NPCBM/NEW2 domain"/>
    <property type="match status" value="1"/>
</dbReference>
<reference evidence="3 4" key="1">
    <citation type="submission" date="2016-12" db="EMBL/GenBank/DDBJ databases">
        <title>Amycolatopsis keratiniphila subsp. keratiniphila genome sequencing and assembly.</title>
        <authorList>
            <person name="Mayilraj S."/>
            <person name="Kaur N."/>
        </authorList>
    </citation>
    <scope>NUCLEOTIDE SEQUENCE [LARGE SCALE GENOMIC DNA]</scope>
    <source>
        <strain evidence="3 4">DSM 44409</strain>
    </source>
</reference>